<dbReference type="Gene3D" id="3.40.50.10140">
    <property type="entry name" value="Toll/interleukin-1 receptor homology (TIR) domain"/>
    <property type="match status" value="1"/>
</dbReference>
<dbReference type="SUPFAM" id="SSF52200">
    <property type="entry name" value="Toll/Interleukin receptor TIR domain"/>
    <property type="match status" value="1"/>
</dbReference>
<dbReference type="RefSeq" id="WP_074237063.1">
    <property type="nucleotide sequence ID" value="NZ_FSRA01000001.1"/>
</dbReference>
<evidence type="ECO:0000256" key="1">
    <source>
        <dbReference type="SAM" id="MobiDB-lite"/>
    </source>
</evidence>
<feature type="transmembrane region" description="Helical" evidence="2">
    <location>
        <begin position="39"/>
        <end position="58"/>
    </location>
</feature>
<feature type="domain" description="SEFIR" evidence="3">
    <location>
        <begin position="434"/>
        <end position="568"/>
    </location>
</feature>
<dbReference type="EMBL" id="FSRA01000001">
    <property type="protein sequence ID" value="SIN64182.1"/>
    <property type="molecule type" value="Genomic_DNA"/>
</dbReference>
<protein>
    <submittedName>
        <fullName evidence="4">SEFIR domain-containing protein</fullName>
    </submittedName>
</protein>
<organism evidence="4 5">
    <name type="scientific">Chitinophaga niabensis</name>
    <dbReference type="NCBI Taxonomy" id="536979"/>
    <lineage>
        <taxon>Bacteria</taxon>
        <taxon>Pseudomonadati</taxon>
        <taxon>Bacteroidota</taxon>
        <taxon>Chitinophagia</taxon>
        <taxon>Chitinophagales</taxon>
        <taxon>Chitinophagaceae</taxon>
        <taxon>Chitinophaga</taxon>
    </lineage>
</organism>
<evidence type="ECO:0000313" key="5">
    <source>
        <dbReference type="Proteomes" id="UP000185003"/>
    </source>
</evidence>
<sequence>MNLIIFLSRISAGLVFVFMVGMSIDPTISKTNPDWHANSVATVAMLFLVTLYLWPVIAEAKSRNVVARIPTARSFTGRRFFTFGRWALAFIIGIMTGEYFLELQFSCGILSLIAVAWLMPPLDRLTFASPAEIAARLKSNSSNSALLKLFPNLGAFAAIIAMGFFAHKNYTVTIIILLISIGLLLVVPIVLFAKGGWKALSLNSFLQPAAVPHQPFKTPASRPDVTQTSHTPPKPPPVRSAQQLSSPKKQIKHKYYSAKAWHWNWPVPKEAQRYPLDERSFNLLIKGFEVSWLESKGYHQRLALHRDPPAFIREVITEVEAYIESMWLRPELLMRNKPLSSRYEPVRFVPDEVSKVWKADRRLRSLYYAAQRFADTPAKLVTLSFRAMAPHIAEYRAMINLIKHLRHSLSRMPGQHVKKVPDPIIKPTQTEDTIPIVFISYSWDSPEHEDWILNLATKLRENGVDAILDKWDIGFLGKLLPHFMETSIFKSHRVICVMTPNYKKKTENLTGGVGYEYSIITAEIFTDNINTSKFIPLFRSGTDADAIPTALKGRKYVDMRDDTQFDEKFIHELLRDIHEEPKFKKPAIGKKTKF</sequence>
<dbReference type="InterPro" id="IPR035897">
    <property type="entry name" value="Toll_tir_struct_dom_sf"/>
</dbReference>
<dbReference type="STRING" id="536979.SAMN04488055_0018"/>
<gene>
    <name evidence="4" type="ORF">SAMN04488055_0018</name>
</gene>
<evidence type="ECO:0000256" key="2">
    <source>
        <dbReference type="SAM" id="Phobius"/>
    </source>
</evidence>
<dbReference type="InterPro" id="IPR000157">
    <property type="entry name" value="TIR_dom"/>
</dbReference>
<feature type="transmembrane region" description="Helical" evidence="2">
    <location>
        <begin position="172"/>
        <end position="193"/>
    </location>
</feature>
<dbReference type="Proteomes" id="UP000185003">
    <property type="component" value="Unassembled WGS sequence"/>
</dbReference>
<dbReference type="AlphaFoldDB" id="A0A1N6D082"/>
<proteinExistence type="predicted"/>
<name>A0A1N6D082_9BACT</name>
<dbReference type="GO" id="GO:0007165">
    <property type="term" value="P:signal transduction"/>
    <property type="evidence" value="ECO:0007669"/>
    <property type="project" value="InterPro"/>
</dbReference>
<reference evidence="4 5" key="1">
    <citation type="submission" date="2016-11" db="EMBL/GenBank/DDBJ databases">
        <authorList>
            <person name="Jaros S."/>
            <person name="Januszkiewicz K."/>
            <person name="Wedrychowicz H."/>
        </authorList>
    </citation>
    <scope>NUCLEOTIDE SEQUENCE [LARGE SCALE GENOMIC DNA]</scope>
    <source>
        <strain evidence="4 5">DSM 24787</strain>
    </source>
</reference>
<keyword evidence="5" id="KW-1185">Reference proteome</keyword>
<dbReference type="PROSITE" id="PS51534">
    <property type="entry name" value="SEFIR"/>
    <property type="match status" value="1"/>
</dbReference>
<dbReference type="OrthoDB" id="5149141at2"/>
<accession>A0A1N6D082</accession>
<evidence type="ECO:0000313" key="4">
    <source>
        <dbReference type="EMBL" id="SIN64182.1"/>
    </source>
</evidence>
<dbReference type="Pfam" id="PF13676">
    <property type="entry name" value="TIR_2"/>
    <property type="match status" value="1"/>
</dbReference>
<dbReference type="InterPro" id="IPR013568">
    <property type="entry name" value="SEFIR_dom"/>
</dbReference>
<evidence type="ECO:0000259" key="3">
    <source>
        <dbReference type="PROSITE" id="PS51534"/>
    </source>
</evidence>
<keyword evidence="2" id="KW-0812">Transmembrane</keyword>
<feature type="region of interest" description="Disordered" evidence="1">
    <location>
        <begin position="216"/>
        <end position="248"/>
    </location>
</feature>
<keyword evidence="2" id="KW-0472">Membrane</keyword>
<feature type="transmembrane region" description="Helical" evidence="2">
    <location>
        <begin position="145"/>
        <end position="166"/>
    </location>
</feature>
<keyword evidence="2" id="KW-1133">Transmembrane helix</keyword>
<feature type="transmembrane region" description="Helical" evidence="2">
    <location>
        <begin position="79"/>
        <end position="97"/>
    </location>
</feature>